<dbReference type="InterPro" id="IPR022642">
    <property type="entry name" value="CheR_C"/>
</dbReference>
<feature type="non-terminal residue" evidence="2">
    <location>
        <position position="1"/>
    </location>
</feature>
<proteinExistence type="predicted"/>
<dbReference type="PANTHER" id="PTHR24422:SF10">
    <property type="entry name" value="CHEMOTAXIS PROTEIN METHYLTRANSFERASE 2"/>
    <property type="match status" value="1"/>
</dbReference>
<dbReference type="PRINTS" id="PR00996">
    <property type="entry name" value="CHERMTFRASE"/>
</dbReference>
<dbReference type="SUPFAM" id="SSF53335">
    <property type="entry name" value="S-adenosyl-L-methionine-dependent methyltransferases"/>
    <property type="match status" value="1"/>
</dbReference>
<evidence type="ECO:0000259" key="1">
    <source>
        <dbReference type="PROSITE" id="PS50123"/>
    </source>
</evidence>
<dbReference type="Gene3D" id="3.40.50.150">
    <property type="entry name" value="Vaccinia Virus protein VP39"/>
    <property type="match status" value="1"/>
</dbReference>
<accession>X1GKK1</accession>
<dbReference type="PANTHER" id="PTHR24422">
    <property type="entry name" value="CHEMOTAXIS PROTEIN METHYLTRANSFERASE"/>
    <property type="match status" value="1"/>
</dbReference>
<name>X1GKK1_9ZZZZ</name>
<dbReference type="EMBL" id="BARU01021186">
    <property type="protein sequence ID" value="GAH57712.1"/>
    <property type="molecule type" value="Genomic_DNA"/>
</dbReference>
<dbReference type="Pfam" id="PF01739">
    <property type="entry name" value="CheR"/>
    <property type="match status" value="1"/>
</dbReference>
<dbReference type="InterPro" id="IPR050903">
    <property type="entry name" value="Bact_Chemotaxis_MeTrfase"/>
</dbReference>
<protein>
    <recommendedName>
        <fullName evidence="1">CheR-type methyltransferase domain-containing protein</fullName>
    </recommendedName>
</protein>
<organism evidence="2">
    <name type="scientific">marine sediment metagenome</name>
    <dbReference type="NCBI Taxonomy" id="412755"/>
    <lineage>
        <taxon>unclassified sequences</taxon>
        <taxon>metagenomes</taxon>
        <taxon>ecological metagenomes</taxon>
    </lineage>
</organism>
<reference evidence="2" key="1">
    <citation type="journal article" date="2014" name="Front. Microbiol.">
        <title>High frequency of phylogenetically diverse reductive dehalogenase-homologous genes in deep subseafloor sedimentary metagenomes.</title>
        <authorList>
            <person name="Kawai M."/>
            <person name="Futagami T."/>
            <person name="Toyoda A."/>
            <person name="Takaki Y."/>
            <person name="Nishi S."/>
            <person name="Hori S."/>
            <person name="Arai W."/>
            <person name="Tsubouchi T."/>
            <person name="Morono Y."/>
            <person name="Uchiyama I."/>
            <person name="Ito T."/>
            <person name="Fujiyama A."/>
            <person name="Inagaki F."/>
            <person name="Takami H."/>
        </authorList>
    </citation>
    <scope>NUCLEOTIDE SEQUENCE</scope>
    <source>
        <strain evidence="2">Expedition CK06-06</strain>
    </source>
</reference>
<comment type="caution">
    <text evidence="2">The sequence shown here is derived from an EMBL/GenBank/DDBJ whole genome shotgun (WGS) entry which is preliminary data.</text>
</comment>
<dbReference type="InterPro" id="IPR000780">
    <property type="entry name" value="CheR_MeTrfase"/>
</dbReference>
<dbReference type="PROSITE" id="PS50123">
    <property type="entry name" value="CHER"/>
    <property type="match status" value="1"/>
</dbReference>
<dbReference type="SMART" id="SM00138">
    <property type="entry name" value="MeTrc"/>
    <property type="match status" value="1"/>
</dbReference>
<evidence type="ECO:0000313" key="2">
    <source>
        <dbReference type="EMBL" id="GAH57712.1"/>
    </source>
</evidence>
<sequence>SEEYERLANYLTILVSGFFRSRYTFEQVAGLVLPELVSDKVNQGKRSLRFWSTACGRGEEPYSIAILITQFLGDRLGDFDSQIYATDINRQALREAEAGVYSLKDVENLPPDIRESYFARNSRGYEVRTEIRQMVRFSHVDLTSTIKQPFTDLDCIFCCNVLIYLQKQLQERLLSMLYEALATPGYLILGEAEVPTENLREKVKCLDVKAKIYKKSGGRWGRF</sequence>
<feature type="domain" description="CheR-type methyltransferase" evidence="1">
    <location>
        <begin position="1"/>
        <end position="216"/>
    </location>
</feature>
<gene>
    <name evidence="2" type="ORF">S03H2_34693</name>
</gene>
<dbReference type="InterPro" id="IPR029063">
    <property type="entry name" value="SAM-dependent_MTases_sf"/>
</dbReference>
<dbReference type="GO" id="GO:0008757">
    <property type="term" value="F:S-adenosylmethionine-dependent methyltransferase activity"/>
    <property type="evidence" value="ECO:0007669"/>
    <property type="project" value="InterPro"/>
</dbReference>
<dbReference type="AlphaFoldDB" id="X1GKK1"/>